<evidence type="ECO:0000256" key="2">
    <source>
        <dbReference type="ARBA" id="ARBA00022840"/>
    </source>
</evidence>
<dbReference type="Gene3D" id="3.40.50.300">
    <property type="entry name" value="P-loop containing nucleotide triphosphate hydrolases"/>
    <property type="match status" value="1"/>
</dbReference>
<evidence type="ECO:0000313" key="8">
    <source>
        <dbReference type="EMBL" id="KYF53948.1"/>
    </source>
</evidence>
<dbReference type="SUPFAM" id="SSF52540">
    <property type="entry name" value="P-loop containing nucleoside triphosphate hydrolases"/>
    <property type="match status" value="1"/>
</dbReference>
<dbReference type="Gene3D" id="1.10.8.60">
    <property type="match status" value="1"/>
</dbReference>
<dbReference type="InterPro" id="IPR025944">
    <property type="entry name" value="Sigma_54_int_dom_CS"/>
</dbReference>
<dbReference type="PROSITE" id="PS50045">
    <property type="entry name" value="SIGMA54_INTERACT_4"/>
    <property type="match status" value="1"/>
</dbReference>
<dbReference type="InterPro" id="IPR009057">
    <property type="entry name" value="Homeodomain-like_sf"/>
</dbReference>
<dbReference type="PROSITE" id="PS00675">
    <property type="entry name" value="SIGMA54_INTERACT_1"/>
    <property type="match status" value="1"/>
</dbReference>
<dbReference type="Pfam" id="PF01590">
    <property type="entry name" value="GAF"/>
    <property type="match status" value="1"/>
</dbReference>
<dbReference type="SMART" id="SM00382">
    <property type="entry name" value="AAA"/>
    <property type="match status" value="1"/>
</dbReference>
<dbReference type="SUPFAM" id="SSF46689">
    <property type="entry name" value="Homeodomain-like"/>
    <property type="match status" value="1"/>
</dbReference>
<dbReference type="PROSITE" id="PS00676">
    <property type="entry name" value="SIGMA54_INTERACT_2"/>
    <property type="match status" value="1"/>
</dbReference>
<evidence type="ECO:0000259" key="7">
    <source>
        <dbReference type="PROSITE" id="PS50045"/>
    </source>
</evidence>
<dbReference type="InterPro" id="IPR058031">
    <property type="entry name" value="AAA_lid_NorR"/>
</dbReference>
<evidence type="ECO:0000256" key="6">
    <source>
        <dbReference type="ARBA" id="ARBA00023163"/>
    </source>
</evidence>
<keyword evidence="1" id="KW-0547">Nucleotide-binding</keyword>
<dbReference type="AlphaFoldDB" id="A0A150PEM4"/>
<dbReference type="GO" id="GO:0043565">
    <property type="term" value="F:sequence-specific DNA binding"/>
    <property type="evidence" value="ECO:0007669"/>
    <property type="project" value="InterPro"/>
</dbReference>
<keyword evidence="4" id="KW-0238">DNA-binding</keyword>
<dbReference type="Pfam" id="PF00158">
    <property type="entry name" value="Sigma54_activat"/>
    <property type="match status" value="1"/>
</dbReference>
<evidence type="ECO:0000256" key="1">
    <source>
        <dbReference type="ARBA" id="ARBA00022741"/>
    </source>
</evidence>
<dbReference type="SUPFAM" id="SSF55781">
    <property type="entry name" value="GAF domain-like"/>
    <property type="match status" value="1"/>
</dbReference>
<sequence length="503" mass="55927">MSFHASLLDIARLLLSEDDGESAPRELFRQVLEATSAEHGFIVVREGDEYVEKFDIDYERAELSSLDRRFSRSVVRLALASREVIHAADLLSDARFSQIESIQALGARAVLAAPLTHGDEVYGVIYLEQRRAVIGFSDDALRFVTDVARMAGAFLRRALEREALRRRTRSLERDLFARYDFEGIITQDPRMLGLLRDVAQVADTDATVLIRGETGTGKELVARALHVNSARSKRPFVVLHTSALPATLLESELFGHVKGAFSGADRDRAGRIASADGGTLFLDEVAEIAPEVQAKLLRFLQFGEIQRLGSDRTQKVDVRVLAATHQDLGELVKAGRFRQDLYFRLKVIELFLPPLRERSGDVPLLLGHFVRHHGRRRGEQPRFTPRARRALLEHGYPGNVRELSHLVERACLLATGPEMDVDLLPGELLSAARSEASPAARFAEFTAEELAAAREAAVAEVERSFIDGLMARHGGNVSQAARASGIHRSYLQKLLARHRKEPA</sequence>
<dbReference type="PANTHER" id="PTHR32071:SF117">
    <property type="entry name" value="PTS-DEPENDENT DIHYDROXYACETONE KINASE OPERON REGULATORY PROTEIN-RELATED"/>
    <property type="match status" value="1"/>
</dbReference>
<dbReference type="InterPro" id="IPR003593">
    <property type="entry name" value="AAA+_ATPase"/>
</dbReference>
<proteinExistence type="predicted"/>
<protein>
    <submittedName>
        <fullName evidence="8">Fis family transcriptional regulator</fullName>
    </submittedName>
</protein>
<dbReference type="CDD" id="cd00009">
    <property type="entry name" value="AAA"/>
    <property type="match status" value="1"/>
</dbReference>
<evidence type="ECO:0000256" key="3">
    <source>
        <dbReference type="ARBA" id="ARBA00023015"/>
    </source>
</evidence>
<dbReference type="EMBL" id="JELY01001988">
    <property type="protein sequence ID" value="KYF53948.1"/>
    <property type="molecule type" value="Genomic_DNA"/>
</dbReference>
<dbReference type="SMART" id="SM00065">
    <property type="entry name" value="GAF"/>
    <property type="match status" value="1"/>
</dbReference>
<dbReference type="FunFam" id="3.40.50.300:FF:000006">
    <property type="entry name" value="DNA-binding transcriptional regulator NtrC"/>
    <property type="match status" value="1"/>
</dbReference>
<reference evidence="8 9" key="1">
    <citation type="submission" date="2014-02" db="EMBL/GenBank/DDBJ databases">
        <title>The small core and large imbalanced accessory genome model reveals a collaborative survival strategy of Sorangium cellulosum strains in nature.</title>
        <authorList>
            <person name="Han K."/>
            <person name="Peng R."/>
            <person name="Blom J."/>
            <person name="Li Y.-Z."/>
        </authorList>
    </citation>
    <scope>NUCLEOTIDE SEQUENCE [LARGE SCALE GENOMIC DNA]</scope>
    <source>
        <strain evidence="8 9">So0157-25</strain>
    </source>
</reference>
<evidence type="ECO:0000256" key="5">
    <source>
        <dbReference type="ARBA" id="ARBA00023159"/>
    </source>
</evidence>
<keyword evidence="2" id="KW-0067">ATP-binding</keyword>
<dbReference type="InterPro" id="IPR002078">
    <property type="entry name" value="Sigma_54_int"/>
</dbReference>
<dbReference type="Gene3D" id="3.30.450.40">
    <property type="match status" value="1"/>
</dbReference>
<feature type="domain" description="Sigma-54 factor interaction" evidence="7">
    <location>
        <begin position="184"/>
        <end position="412"/>
    </location>
</feature>
<dbReference type="InterPro" id="IPR003018">
    <property type="entry name" value="GAF"/>
</dbReference>
<dbReference type="PROSITE" id="PS00688">
    <property type="entry name" value="SIGMA54_INTERACT_3"/>
    <property type="match status" value="1"/>
</dbReference>
<dbReference type="PANTHER" id="PTHR32071">
    <property type="entry name" value="TRANSCRIPTIONAL REGULATORY PROTEIN"/>
    <property type="match status" value="1"/>
</dbReference>
<dbReference type="Pfam" id="PF25601">
    <property type="entry name" value="AAA_lid_14"/>
    <property type="match status" value="1"/>
</dbReference>
<dbReference type="InterPro" id="IPR027417">
    <property type="entry name" value="P-loop_NTPase"/>
</dbReference>
<accession>A0A150PEM4</accession>
<organism evidence="8 9">
    <name type="scientific">Sorangium cellulosum</name>
    <name type="common">Polyangium cellulosum</name>
    <dbReference type="NCBI Taxonomy" id="56"/>
    <lineage>
        <taxon>Bacteria</taxon>
        <taxon>Pseudomonadati</taxon>
        <taxon>Myxococcota</taxon>
        <taxon>Polyangia</taxon>
        <taxon>Polyangiales</taxon>
        <taxon>Polyangiaceae</taxon>
        <taxon>Sorangium</taxon>
    </lineage>
</organism>
<dbReference type="GO" id="GO:0006355">
    <property type="term" value="P:regulation of DNA-templated transcription"/>
    <property type="evidence" value="ECO:0007669"/>
    <property type="project" value="InterPro"/>
</dbReference>
<keyword evidence="3" id="KW-0805">Transcription regulation</keyword>
<dbReference type="InterPro" id="IPR025943">
    <property type="entry name" value="Sigma_54_int_dom_ATP-bd_2"/>
</dbReference>
<evidence type="ECO:0000256" key="4">
    <source>
        <dbReference type="ARBA" id="ARBA00023125"/>
    </source>
</evidence>
<dbReference type="InterPro" id="IPR025662">
    <property type="entry name" value="Sigma_54_int_dom_ATP-bd_1"/>
</dbReference>
<dbReference type="InterPro" id="IPR002197">
    <property type="entry name" value="HTH_Fis"/>
</dbReference>
<keyword evidence="6" id="KW-0804">Transcription</keyword>
<keyword evidence="5" id="KW-0010">Activator</keyword>
<name>A0A150PEM4_SORCE</name>
<gene>
    <name evidence="8" type="ORF">BE08_06540</name>
</gene>
<dbReference type="Gene3D" id="1.10.10.60">
    <property type="entry name" value="Homeodomain-like"/>
    <property type="match status" value="1"/>
</dbReference>
<dbReference type="Pfam" id="PF02954">
    <property type="entry name" value="HTH_8"/>
    <property type="match status" value="1"/>
</dbReference>
<dbReference type="GO" id="GO:0005524">
    <property type="term" value="F:ATP binding"/>
    <property type="evidence" value="ECO:0007669"/>
    <property type="project" value="UniProtKB-KW"/>
</dbReference>
<dbReference type="InterPro" id="IPR029016">
    <property type="entry name" value="GAF-like_dom_sf"/>
</dbReference>
<dbReference type="Proteomes" id="UP000075420">
    <property type="component" value="Unassembled WGS sequence"/>
</dbReference>
<comment type="caution">
    <text evidence="8">The sequence shown here is derived from an EMBL/GenBank/DDBJ whole genome shotgun (WGS) entry which is preliminary data.</text>
</comment>
<evidence type="ECO:0000313" key="9">
    <source>
        <dbReference type="Proteomes" id="UP000075420"/>
    </source>
</evidence>